<dbReference type="InParanoid" id="A0A165B4Y1"/>
<dbReference type="PRINTS" id="PR00792">
    <property type="entry name" value="PEPSIN"/>
</dbReference>
<dbReference type="InterPro" id="IPR001969">
    <property type="entry name" value="Aspartic_peptidase_AS"/>
</dbReference>
<comment type="similarity">
    <text evidence="1 4">Belongs to the peptidase A1 family.</text>
</comment>
<dbReference type="FunCoup" id="A0A165B4Y1">
    <property type="interactions" value="62"/>
</dbReference>
<keyword evidence="4 7" id="KW-0645">Protease</keyword>
<feature type="active site" evidence="3">
    <location>
        <position position="97"/>
    </location>
</feature>
<feature type="chain" id="PRO_5007855485" evidence="5">
    <location>
        <begin position="18"/>
        <end position="402"/>
    </location>
</feature>
<dbReference type="EMBL" id="KV426557">
    <property type="protein sequence ID" value="KZV79824.1"/>
    <property type="molecule type" value="Genomic_DNA"/>
</dbReference>
<dbReference type="SUPFAM" id="SSF50630">
    <property type="entry name" value="Acid proteases"/>
    <property type="match status" value="1"/>
</dbReference>
<feature type="signal peptide" evidence="5">
    <location>
        <begin position="1"/>
        <end position="17"/>
    </location>
</feature>
<dbReference type="InterPro" id="IPR034164">
    <property type="entry name" value="Pepsin-like_dom"/>
</dbReference>
<dbReference type="OrthoDB" id="660550at2759"/>
<evidence type="ECO:0000256" key="3">
    <source>
        <dbReference type="PIRSR" id="PIRSR601461-1"/>
    </source>
</evidence>
<evidence type="ECO:0000256" key="1">
    <source>
        <dbReference type="ARBA" id="ARBA00007447"/>
    </source>
</evidence>
<keyword evidence="5" id="KW-0732">Signal</keyword>
<evidence type="ECO:0000259" key="6">
    <source>
        <dbReference type="PROSITE" id="PS51767"/>
    </source>
</evidence>
<dbReference type="CDD" id="cd05471">
    <property type="entry name" value="pepsin_like"/>
    <property type="match status" value="1"/>
</dbReference>
<evidence type="ECO:0000256" key="5">
    <source>
        <dbReference type="SAM" id="SignalP"/>
    </source>
</evidence>
<dbReference type="GO" id="GO:0006508">
    <property type="term" value="P:proteolysis"/>
    <property type="evidence" value="ECO:0007669"/>
    <property type="project" value="UniProtKB-KW"/>
</dbReference>
<dbReference type="AlphaFoldDB" id="A0A165B4Y1"/>
<name>A0A165B4Y1_EXIGL</name>
<dbReference type="PANTHER" id="PTHR47966">
    <property type="entry name" value="BETA-SITE APP-CLEAVING ENZYME, ISOFORM A-RELATED"/>
    <property type="match status" value="1"/>
</dbReference>
<keyword evidence="2 4" id="KW-0064">Aspartyl protease</keyword>
<evidence type="ECO:0000256" key="4">
    <source>
        <dbReference type="RuleBase" id="RU000454"/>
    </source>
</evidence>
<protein>
    <submittedName>
        <fullName evidence="7">Family A1 protease</fullName>
    </submittedName>
</protein>
<feature type="active site" evidence="3">
    <location>
        <position position="274"/>
    </location>
</feature>
<feature type="domain" description="Peptidase A1" evidence="6">
    <location>
        <begin position="79"/>
        <end position="392"/>
    </location>
</feature>
<dbReference type="Gene3D" id="2.40.70.10">
    <property type="entry name" value="Acid Proteases"/>
    <property type="match status" value="2"/>
</dbReference>
<dbReference type="InterPro" id="IPR021109">
    <property type="entry name" value="Peptidase_aspartic_dom_sf"/>
</dbReference>
<dbReference type="InterPro" id="IPR033121">
    <property type="entry name" value="PEPTIDASE_A1"/>
</dbReference>
<dbReference type="PROSITE" id="PS00141">
    <property type="entry name" value="ASP_PROTEASE"/>
    <property type="match status" value="2"/>
</dbReference>
<accession>A0A165B4Y1</accession>
<sequence length="402" mass="41693">MVSSVFVAALLASAAVASPLSERDGPVRSTAFTKKINLGNLKGFVARDRARAVHLATRHKQGTVQARQSINVTNEAVSYLAAIGVGSPATTYNLIIDTGSSNTWVGAETKYVKTSTSTSTGKRVSVSYGSGSFSGTEYTDRVTISSSLVIPSQSIGVASSATGFDGTDGILGIGPVALTAGTVSGVSTVPTVTDNLYSQGTISRSQVSVSFQPTTQQEVTNGELTFGTTDASKYTGSITYTSVTTTSPASAYWGINQQVTYNSASILNSAGIVDTGTTLIYLATDAFKKYKSATGATADSATGLLKVTSAQYSALKPLNFVIGGTTFALSANAQIWPRSLNTYIGGTSSSIYLIVADLGSNSGEGLDFINGQTFLERFYSVYDTTGKRVGLANTPYTNATTN</sequence>
<reference evidence="7 8" key="1">
    <citation type="journal article" date="2016" name="Mol. Biol. Evol.">
        <title>Comparative Genomics of Early-Diverging Mushroom-Forming Fungi Provides Insights into the Origins of Lignocellulose Decay Capabilities.</title>
        <authorList>
            <person name="Nagy L.G."/>
            <person name="Riley R."/>
            <person name="Tritt A."/>
            <person name="Adam C."/>
            <person name="Daum C."/>
            <person name="Floudas D."/>
            <person name="Sun H."/>
            <person name="Yadav J.S."/>
            <person name="Pangilinan J."/>
            <person name="Larsson K.H."/>
            <person name="Matsuura K."/>
            <person name="Barry K."/>
            <person name="Labutti K."/>
            <person name="Kuo R."/>
            <person name="Ohm R.A."/>
            <person name="Bhattacharya S.S."/>
            <person name="Shirouzu T."/>
            <person name="Yoshinaga Y."/>
            <person name="Martin F.M."/>
            <person name="Grigoriev I.V."/>
            <person name="Hibbett D.S."/>
        </authorList>
    </citation>
    <scope>NUCLEOTIDE SEQUENCE [LARGE SCALE GENOMIC DNA]</scope>
    <source>
        <strain evidence="7 8">HHB12029</strain>
    </source>
</reference>
<proteinExistence type="inferred from homology"/>
<dbReference type="InterPro" id="IPR001461">
    <property type="entry name" value="Aspartic_peptidase_A1"/>
</dbReference>
<evidence type="ECO:0000313" key="7">
    <source>
        <dbReference type="EMBL" id="KZV79824.1"/>
    </source>
</evidence>
<organism evidence="7 8">
    <name type="scientific">Exidia glandulosa HHB12029</name>
    <dbReference type="NCBI Taxonomy" id="1314781"/>
    <lineage>
        <taxon>Eukaryota</taxon>
        <taxon>Fungi</taxon>
        <taxon>Dikarya</taxon>
        <taxon>Basidiomycota</taxon>
        <taxon>Agaricomycotina</taxon>
        <taxon>Agaricomycetes</taxon>
        <taxon>Auriculariales</taxon>
        <taxon>Exidiaceae</taxon>
        <taxon>Exidia</taxon>
    </lineage>
</organism>
<dbReference type="Pfam" id="PF00026">
    <property type="entry name" value="Asp"/>
    <property type="match status" value="1"/>
</dbReference>
<gene>
    <name evidence="7" type="ORF">EXIGLDRAFT_846154</name>
</gene>
<dbReference type="GO" id="GO:0004190">
    <property type="term" value="F:aspartic-type endopeptidase activity"/>
    <property type="evidence" value="ECO:0007669"/>
    <property type="project" value="UniProtKB-KW"/>
</dbReference>
<dbReference type="PROSITE" id="PS51767">
    <property type="entry name" value="PEPTIDASE_A1"/>
    <property type="match status" value="1"/>
</dbReference>
<dbReference type="Proteomes" id="UP000077266">
    <property type="component" value="Unassembled WGS sequence"/>
</dbReference>
<dbReference type="PANTHER" id="PTHR47966:SF51">
    <property type="entry name" value="BETA-SITE APP-CLEAVING ENZYME, ISOFORM A-RELATED"/>
    <property type="match status" value="1"/>
</dbReference>
<evidence type="ECO:0000313" key="8">
    <source>
        <dbReference type="Proteomes" id="UP000077266"/>
    </source>
</evidence>
<evidence type="ECO:0000256" key="2">
    <source>
        <dbReference type="ARBA" id="ARBA00022750"/>
    </source>
</evidence>
<keyword evidence="8" id="KW-1185">Reference proteome</keyword>
<keyword evidence="4" id="KW-0378">Hydrolase</keyword>